<comment type="caution">
    <text evidence="4">The sequence shown here is derived from an EMBL/GenBank/DDBJ whole genome shotgun (WGS) entry which is preliminary data.</text>
</comment>
<proteinExistence type="predicted"/>
<evidence type="ECO:0000256" key="2">
    <source>
        <dbReference type="PROSITE-ProRule" id="PRU00504"/>
    </source>
</evidence>
<dbReference type="GO" id="GO:0008270">
    <property type="term" value="F:zinc ion binding"/>
    <property type="evidence" value="ECO:0007669"/>
    <property type="project" value="UniProtKB-KW"/>
</dbReference>
<dbReference type="PANTHER" id="PTHR24104">
    <property type="entry name" value="E3 UBIQUITIN-PROTEIN LIGASE NHLRC1-RELATED"/>
    <property type="match status" value="1"/>
</dbReference>
<evidence type="ECO:0000313" key="4">
    <source>
        <dbReference type="EMBL" id="CAF5227729.1"/>
    </source>
</evidence>
<evidence type="ECO:0000256" key="1">
    <source>
        <dbReference type="ARBA" id="ARBA00022737"/>
    </source>
</evidence>
<keyword evidence="1" id="KW-0677">Repeat</keyword>
<dbReference type="EMBL" id="CAJOBH010273646">
    <property type="protein sequence ID" value="CAF5166521.1"/>
    <property type="molecule type" value="Genomic_DNA"/>
</dbReference>
<dbReference type="PROSITE" id="PS51125">
    <property type="entry name" value="NHL"/>
    <property type="match status" value="2"/>
</dbReference>
<dbReference type="Proteomes" id="UP000681967">
    <property type="component" value="Unassembled WGS sequence"/>
</dbReference>
<sequence length="87" mass="9356">DQLSSPNGVAVDQLGTVYVADTDNRRVVRWPRGATSGSIIVGGRGPGSEPDQLDDPTDLSFDLEGNLYVVDPSNHRVQKFAIDKSLC</sequence>
<feature type="repeat" description="NHL" evidence="2">
    <location>
        <begin position="44"/>
        <end position="83"/>
    </location>
</feature>
<gene>
    <name evidence="3" type="ORF">BYL167_LOCUS76083</name>
    <name evidence="4" type="ORF">GIL414_LOCUS87785</name>
</gene>
<evidence type="ECO:0000313" key="5">
    <source>
        <dbReference type="Proteomes" id="UP000681720"/>
    </source>
</evidence>
<evidence type="ECO:0000313" key="3">
    <source>
        <dbReference type="EMBL" id="CAF5166521.1"/>
    </source>
</evidence>
<dbReference type="AlphaFoldDB" id="A0A8S3KAR9"/>
<dbReference type="EMBL" id="CAJOBJ010381907">
    <property type="protein sequence ID" value="CAF5227729.1"/>
    <property type="molecule type" value="Genomic_DNA"/>
</dbReference>
<dbReference type="Gene3D" id="2.120.10.30">
    <property type="entry name" value="TolB, C-terminal domain"/>
    <property type="match status" value="1"/>
</dbReference>
<dbReference type="PANTHER" id="PTHR24104:SF25">
    <property type="entry name" value="PROTEIN LIN-41"/>
    <property type="match status" value="1"/>
</dbReference>
<feature type="repeat" description="NHL" evidence="2">
    <location>
        <begin position="1"/>
        <end position="28"/>
    </location>
</feature>
<dbReference type="InterPro" id="IPR001258">
    <property type="entry name" value="NHL_repeat"/>
</dbReference>
<dbReference type="InterPro" id="IPR050952">
    <property type="entry name" value="TRIM-NHL_E3_ligases"/>
</dbReference>
<organism evidence="4 5">
    <name type="scientific">Rotaria magnacalcarata</name>
    <dbReference type="NCBI Taxonomy" id="392030"/>
    <lineage>
        <taxon>Eukaryota</taxon>
        <taxon>Metazoa</taxon>
        <taxon>Spiralia</taxon>
        <taxon>Gnathifera</taxon>
        <taxon>Rotifera</taxon>
        <taxon>Eurotatoria</taxon>
        <taxon>Bdelloidea</taxon>
        <taxon>Philodinida</taxon>
        <taxon>Philodinidae</taxon>
        <taxon>Rotaria</taxon>
    </lineage>
</organism>
<feature type="non-terminal residue" evidence="4">
    <location>
        <position position="1"/>
    </location>
</feature>
<name>A0A8S3KAR9_9BILA</name>
<dbReference type="SUPFAM" id="SSF63829">
    <property type="entry name" value="Calcium-dependent phosphotriesterase"/>
    <property type="match status" value="1"/>
</dbReference>
<dbReference type="Proteomes" id="UP000681720">
    <property type="component" value="Unassembled WGS sequence"/>
</dbReference>
<protein>
    <submittedName>
        <fullName evidence="4">Uncharacterized protein</fullName>
    </submittedName>
</protein>
<dbReference type="InterPro" id="IPR011042">
    <property type="entry name" value="6-blade_b-propeller_TolB-like"/>
</dbReference>
<accession>A0A8S3KAR9</accession>
<reference evidence="4" key="1">
    <citation type="submission" date="2021-02" db="EMBL/GenBank/DDBJ databases">
        <authorList>
            <person name="Nowell W R."/>
        </authorList>
    </citation>
    <scope>NUCLEOTIDE SEQUENCE</scope>
</reference>
<dbReference type="Pfam" id="PF01436">
    <property type="entry name" value="NHL"/>
    <property type="match status" value="2"/>
</dbReference>